<feature type="compositionally biased region" description="Gly residues" evidence="5">
    <location>
        <begin position="1"/>
        <end position="19"/>
    </location>
</feature>
<feature type="domain" description="Zinc finger-XS" evidence="7">
    <location>
        <begin position="268"/>
        <end position="306"/>
    </location>
</feature>
<feature type="coiled-coil region" evidence="4">
    <location>
        <begin position="544"/>
        <end position="582"/>
    </location>
</feature>
<dbReference type="PANTHER" id="PTHR46602">
    <property type="entry name" value="PROTEIN SUPPRESSOR OF GENE SILENCING 3"/>
    <property type="match status" value="1"/>
</dbReference>
<evidence type="ECO:0000256" key="5">
    <source>
        <dbReference type="SAM" id="MobiDB-lite"/>
    </source>
</evidence>
<protein>
    <recommendedName>
        <fullName evidence="9">Protein SUPPRESSOR OF GENE SILENCING 3</fullName>
    </recommendedName>
</protein>
<evidence type="ECO:0000256" key="1">
    <source>
        <dbReference type="ARBA" id="ARBA00023054"/>
    </source>
</evidence>
<evidence type="ECO:0000313" key="8">
    <source>
        <dbReference type="EnsemblPlants" id="EMT07588"/>
    </source>
</evidence>
<dbReference type="PANTHER" id="PTHR46602:SF9">
    <property type="entry name" value="XS DOMAIN-CONTAINING PROTEIN"/>
    <property type="match status" value="1"/>
</dbReference>
<keyword evidence="1 4" id="KW-0175">Coiled coil</keyword>
<dbReference type="InterPro" id="IPR005380">
    <property type="entry name" value="XS_domain"/>
</dbReference>
<feature type="region of interest" description="Disordered" evidence="5">
    <location>
        <begin position="100"/>
        <end position="165"/>
    </location>
</feature>
<dbReference type="AlphaFoldDB" id="M8BXB8"/>
<dbReference type="InterPro" id="IPR038588">
    <property type="entry name" value="XS_domain_sf"/>
</dbReference>
<dbReference type="GO" id="GO:0051607">
    <property type="term" value="P:defense response to virus"/>
    <property type="evidence" value="ECO:0007669"/>
    <property type="project" value="InterPro"/>
</dbReference>
<reference evidence="8" key="1">
    <citation type="submission" date="2015-06" db="UniProtKB">
        <authorList>
            <consortium name="EnsemblPlants"/>
        </authorList>
    </citation>
    <scope>IDENTIFICATION</scope>
</reference>
<dbReference type="Gene3D" id="3.30.70.2890">
    <property type="entry name" value="XS domain"/>
    <property type="match status" value="1"/>
</dbReference>
<dbReference type="CDD" id="cd12266">
    <property type="entry name" value="RRM_like_XS"/>
    <property type="match status" value="1"/>
</dbReference>
<evidence type="ECO:0000256" key="3">
    <source>
        <dbReference type="ARBA" id="ARBA00024022"/>
    </source>
</evidence>
<evidence type="ECO:0000256" key="4">
    <source>
        <dbReference type="SAM" id="Coils"/>
    </source>
</evidence>
<feature type="region of interest" description="Disordered" evidence="5">
    <location>
        <begin position="179"/>
        <end position="235"/>
    </location>
</feature>
<organism evidence="8">
    <name type="scientific">Aegilops tauschii</name>
    <name type="common">Tausch's goatgrass</name>
    <name type="synonym">Aegilops squarrosa</name>
    <dbReference type="NCBI Taxonomy" id="37682"/>
    <lineage>
        <taxon>Eukaryota</taxon>
        <taxon>Viridiplantae</taxon>
        <taxon>Streptophyta</taxon>
        <taxon>Embryophyta</taxon>
        <taxon>Tracheophyta</taxon>
        <taxon>Spermatophyta</taxon>
        <taxon>Magnoliopsida</taxon>
        <taxon>Liliopsida</taxon>
        <taxon>Poales</taxon>
        <taxon>Poaceae</taxon>
        <taxon>BOP clade</taxon>
        <taxon>Pooideae</taxon>
        <taxon>Triticodae</taxon>
        <taxon>Triticeae</taxon>
        <taxon>Triticinae</taxon>
        <taxon>Aegilops</taxon>
    </lineage>
</organism>
<evidence type="ECO:0000259" key="7">
    <source>
        <dbReference type="Pfam" id="PF03470"/>
    </source>
</evidence>
<feature type="compositionally biased region" description="Polar residues" evidence="5">
    <location>
        <begin position="113"/>
        <end position="130"/>
    </location>
</feature>
<dbReference type="EnsemblPlants" id="EMT07588">
    <property type="protein sequence ID" value="EMT07588"/>
    <property type="gene ID" value="F775_04868"/>
</dbReference>
<name>M8BXB8_AEGTA</name>
<sequence>MFGGGGPPGNGGSGSGNGNPGMAARGRDRVGFVCRAALLLTVTAAVHPRMMPDSSLVLLASMPVSMSRGLSLHRLFGPEGLGLRPVAVVAHIVTGEVWKKKSGQAPGRGQWPPSVSSSNASHTTAWQACNGSGGSSLPLRNYGTQPSDRRPAAGDNRGPSSQTYLRENPVVWPALANGSQLSSRSHPYGPESNKDDVPSSSFDPEDSSEVEDLSDDDIDDDMSEETDSDESEKSFETRKKNKWFKKFFELIDTLNEEQIHDQTRPWHCPACQNGPGAIDWFNGLQSLVRHARTKGSRRVKLHREFATLLEQELGTTLLPPGEQFGKWEGLRGSTDREIVWPPMVIVMNTLLEQDNDDKWLGMGNEELLEYFHEYDAIKARHAYGPGGHRGMSVLIFESSAVGYMEAERLHKHFVGERTDREAWQAPSERRFLPGGKRLLYGFLANKEDMEIFNKHHPGKSCLKYDMRSYNEMVVVGMKQMSLDNQRLNHMKNRVVKTEKHSKAVEESLGVVTQKCRETSEENKVLMRRIKEKHLEHEEEMTSQEKFFNDQIENLYKAMEEKESEYEERLQEERAKARQYDVDSGTTENRRLRKEEVQRFIDCQAKGVEEFMSKRDELLKAHEKRKVQLKREYMEKEVELEKELDAALTVLMEKHEPDTFKASSSSL</sequence>
<dbReference type="Pfam" id="PF03468">
    <property type="entry name" value="XS"/>
    <property type="match status" value="1"/>
</dbReference>
<proteinExistence type="inferred from homology"/>
<feature type="coiled-coil region" evidence="4">
    <location>
        <begin position="618"/>
        <end position="645"/>
    </location>
</feature>
<evidence type="ECO:0008006" key="9">
    <source>
        <dbReference type="Google" id="ProtNLM"/>
    </source>
</evidence>
<accession>M8BXB8</accession>
<evidence type="ECO:0000259" key="6">
    <source>
        <dbReference type="Pfam" id="PF03468"/>
    </source>
</evidence>
<comment type="similarity">
    <text evidence="3">Belongs to the SGS3 family.</text>
</comment>
<dbReference type="Pfam" id="PF03470">
    <property type="entry name" value="zf-XS"/>
    <property type="match status" value="1"/>
</dbReference>
<dbReference type="InterPro" id="IPR044287">
    <property type="entry name" value="SGS3"/>
</dbReference>
<dbReference type="GO" id="GO:0031047">
    <property type="term" value="P:regulatory ncRNA-mediated gene silencing"/>
    <property type="evidence" value="ECO:0007669"/>
    <property type="project" value="UniProtKB-KW"/>
</dbReference>
<keyword evidence="2" id="KW-0943">RNA-mediated gene silencing</keyword>
<feature type="domain" description="XS" evidence="6">
    <location>
        <begin position="335"/>
        <end position="450"/>
    </location>
</feature>
<feature type="region of interest" description="Disordered" evidence="5">
    <location>
        <begin position="1"/>
        <end position="23"/>
    </location>
</feature>
<dbReference type="InterPro" id="IPR005381">
    <property type="entry name" value="Znf-XS_domain"/>
</dbReference>
<feature type="compositionally biased region" description="Acidic residues" evidence="5">
    <location>
        <begin position="203"/>
        <end position="230"/>
    </location>
</feature>
<evidence type="ECO:0000256" key="2">
    <source>
        <dbReference type="ARBA" id="ARBA00023158"/>
    </source>
</evidence>